<dbReference type="GO" id="GO:0000981">
    <property type="term" value="F:DNA-binding transcription factor activity, RNA polymerase II-specific"/>
    <property type="evidence" value="ECO:0007669"/>
    <property type="project" value="InterPro"/>
</dbReference>
<feature type="compositionally biased region" description="Polar residues" evidence="7">
    <location>
        <begin position="207"/>
        <end position="229"/>
    </location>
</feature>
<keyword evidence="3 5" id="KW-0371">Homeobox</keyword>
<sequence>MRSGSDWWMTGEDKPDLDGVRVNGKGKKMRKPRTIYSSLQLQHLNKIFQRTQYLSLPERAELAASLGLTQTQIKIWFQNRRSKYKKLMKVVQSGGSPGTPMGNPITPGSPLGGSPLDGASPLGQPVPSTTPQSVSSPPPSSHSPGASLPYSSIPITTPTPSHSQTPQPNSSSSSSSRLPPQQGNSSTSSSSSVPTALPHMAVPPAGNASQNSNVPTNSPGAGAQNSAASPHQWDMKPSYIYPWYNPDNPNLLS</sequence>
<feature type="domain" description="Homeobox" evidence="8">
    <location>
        <begin position="27"/>
        <end position="87"/>
    </location>
</feature>
<feature type="region of interest" description="Disordered" evidence="7">
    <location>
        <begin position="1"/>
        <end position="31"/>
    </location>
</feature>
<dbReference type="AlphaFoldDB" id="A0A8B7PF90"/>
<feature type="region of interest" description="Disordered" evidence="7">
    <location>
        <begin position="91"/>
        <end position="253"/>
    </location>
</feature>
<gene>
    <name evidence="10" type="primary">LOC108679750</name>
</gene>
<dbReference type="CDD" id="cd00086">
    <property type="entry name" value="homeodomain"/>
    <property type="match status" value="1"/>
</dbReference>
<organism evidence="9 10">
    <name type="scientific">Hyalella azteca</name>
    <name type="common">Amphipod</name>
    <dbReference type="NCBI Taxonomy" id="294128"/>
    <lineage>
        <taxon>Eukaryota</taxon>
        <taxon>Metazoa</taxon>
        <taxon>Ecdysozoa</taxon>
        <taxon>Arthropoda</taxon>
        <taxon>Crustacea</taxon>
        <taxon>Multicrustacea</taxon>
        <taxon>Malacostraca</taxon>
        <taxon>Eumalacostraca</taxon>
        <taxon>Peracarida</taxon>
        <taxon>Amphipoda</taxon>
        <taxon>Senticaudata</taxon>
        <taxon>Talitrida</taxon>
        <taxon>Talitroidea</taxon>
        <taxon>Hyalellidae</taxon>
        <taxon>Hyalella</taxon>
    </lineage>
</organism>
<dbReference type="PRINTS" id="PR00024">
    <property type="entry name" value="HOMEOBOX"/>
</dbReference>
<feature type="compositionally biased region" description="Low complexity" evidence="7">
    <location>
        <begin position="108"/>
        <end position="135"/>
    </location>
</feature>
<accession>A0A8B7PF90</accession>
<dbReference type="PROSITE" id="PS00027">
    <property type="entry name" value="HOMEOBOX_1"/>
    <property type="match status" value="1"/>
</dbReference>
<reference evidence="10" key="1">
    <citation type="submission" date="2025-08" db="UniProtKB">
        <authorList>
            <consortium name="RefSeq"/>
        </authorList>
    </citation>
    <scope>IDENTIFICATION</scope>
    <source>
        <tissue evidence="10">Whole organism</tissue>
    </source>
</reference>
<evidence type="ECO:0000313" key="10">
    <source>
        <dbReference type="RefSeq" id="XP_018023956.1"/>
    </source>
</evidence>
<dbReference type="InterPro" id="IPR050460">
    <property type="entry name" value="Distal-less_Homeobox_TF"/>
</dbReference>
<dbReference type="Gene3D" id="1.10.10.60">
    <property type="entry name" value="Homeodomain-like"/>
    <property type="match status" value="1"/>
</dbReference>
<protein>
    <submittedName>
        <fullName evidence="10">Homeobox protein DLX-6 isoform X1</fullName>
    </submittedName>
</protein>
<dbReference type="GeneID" id="108679750"/>
<dbReference type="KEGG" id="hazt:108679750"/>
<dbReference type="SMART" id="SM00389">
    <property type="entry name" value="HOX"/>
    <property type="match status" value="1"/>
</dbReference>
<evidence type="ECO:0000259" key="8">
    <source>
        <dbReference type="PROSITE" id="PS50071"/>
    </source>
</evidence>
<dbReference type="InterPro" id="IPR000047">
    <property type="entry name" value="HTH_motif"/>
</dbReference>
<name>A0A8B7PF90_HYAAZ</name>
<dbReference type="GO" id="GO:0000978">
    <property type="term" value="F:RNA polymerase II cis-regulatory region sequence-specific DNA binding"/>
    <property type="evidence" value="ECO:0007669"/>
    <property type="project" value="TreeGrafter"/>
</dbReference>
<evidence type="ECO:0000256" key="6">
    <source>
        <dbReference type="RuleBase" id="RU000682"/>
    </source>
</evidence>
<dbReference type="RefSeq" id="XP_018023956.1">
    <property type="nucleotide sequence ID" value="XM_018168467.2"/>
</dbReference>
<proteinExistence type="predicted"/>
<feature type="DNA-binding region" description="Homeobox" evidence="5">
    <location>
        <begin position="29"/>
        <end position="88"/>
    </location>
</feature>
<dbReference type="Proteomes" id="UP000694843">
    <property type="component" value="Unplaced"/>
</dbReference>
<dbReference type="InterPro" id="IPR009057">
    <property type="entry name" value="Homeodomain-like_sf"/>
</dbReference>
<evidence type="ECO:0000256" key="5">
    <source>
        <dbReference type="PROSITE-ProRule" id="PRU00108"/>
    </source>
</evidence>
<dbReference type="PANTHER" id="PTHR24327">
    <property type="entry name" value="HOMEOBOX PROTEIN"/>
    <property type="match status" value="1"/>
</dbReference>
<dbReference type="OMA" id="PYNAAMI"/>
<dbReference type="FunFam" id="1.10.10.60:FF:000424">
    <property type="entry name" value="ANTP homeobox protein"/>
    <property type="match status" value="1"/>
</dbReference>
<dbReference type="GO" id="GO:0005634">
    <property type="term" value="C:nucleus"/>
    <property type="evidence" value="ECO:0007669"/>
    <property type="project" value="UniProtKB-SubCell"/>
</dbReference>
<dbReference type="InterPro" id="IPR020479">
    <property type="entry name" value="HD_metazoa"/>
</dbReference>
<comment type="subcellular location">
    <subcellularLocation>
        <location evidence="1 5 6">Nucleus</location>
    </subcellularLocation>
</comment>
<evidence type="ECO:0000256" key="3">
    <source>
        <dbReference type="ARBA" id="ARBA00023155"/>
    </source>
</evidence>
<dbReference type="PANTHER" id="PTHR24327:SF81">
    <property type="entry name" value="HOMEOTIC PROTEIN DISTAL-LESS-RELATED"/>
    <property type="match status" value="1"/>
</dbReference>
<dbReference type="PRINTS" id="PR00031">
    <property type="entry name" value="HTHREPRESSR"/>
</dbReference>
<evidence type="ECO:0000313" key="9">
    <source>
        <dbReference type="Proteomes" id="UP000694843"/>
    </source>
</evidence>
<evidence type="ECO:0000256" key="2">
    <source>
        <dbReference type="ARBA" id="ARBA00023125"/>
    </source>
</evidence>
<dbReference type="PROSITE" id="PS50071">
    <property type="entry name" value="HOMEOBOX_2"/>
    <property type="match status" value="1"/>
</dbReference>
<dbReference type="Pfam" id="PF00046">
    <property type="entry name" value="Homeodomain"/>
    <property type="match status" value="1"/>
</dbReference>
<dbReference type="InterPro" id="IPR001356">
    <property type="entry name" value="HD"/>
</dbReference>
<keyword evidence="2 5" id="KW-0238">DNA-binding</keyword>
<dbReference type="OrthoDB" id="6159439at2759"/>
<dbReference type="SUPFAM" id="SSF46689">
    <property type="entry name" value="Homeodomain-like"/>
    <property type="match status" value="1"/>
</dbReference>
<evidence type="ECO:0000256" key="7">
    <source>
        <dbReference type="SAM" id="MobiDB-lite"/>
    </source>
</evidence>
<evidence type="ECO:0000256" key="4">
    <source>
        <dbReference type="ARBA" id="ARBA00023242"/>
    </source>
</evidence>
<feature type="compositionally biased region" description="Low complexity" evidence="7">
    <location>
        <begin position="142"/>
        <end position="192"/>
    </location>
</feature>
<dbReference type="InterPro" id="IPR017970">
    <property type="entry name" value="Homeobox_CS"/>
</dbReference>
<keyword evidence="4 5" id="KW-0539">Nucleus</keyword>
<evidence type="ECO:0000256" key="1">
    <source>
        <dbReference type="ARBA" id="ARBA00004123"/>
    </source>
</evidence>
<keyword evidence="9" id="KW-1185">Reference proteome</keyword>